<proteinExistence type="predicted"/>
<accession>A0A139HHD3</accession>
<dbReference type="AlphaFoldDB" id="A0A139HHD3"/>
<evidence type="ECO:0000313" key="1">
    <source>
        <dbReference type="EMBL" id="KXT01868.1"/>
    </source>
</evidence>
<dbReference type="EMBL" id="LFZN01000049">
    <property type="protein sequence ID" value="KXT01868.1"/>
    <property type="molecule type" value="Genomic_DNA"/>
</dbReference>
<dbReference type="Proteomes" id="UP000070133">
    <property type="component" value="Unassembled WGS sequence"/>
</dbReference>
<comment type="caution">
    <text evidence="1">The sequence shown here is derived from an EMBL/GenBank/DDBJ whole genome shotgun (WGS) entry which is preliminary data.</text>
</comment>
<protein>
    <submittedName>
        <fullName evidence="1">Uncharacterized protein</fullName>
    </submittedName>
</protein>
<name>A0A139HHD3_9PEZI</name>
<organism evidence="1 2">
    <name type="scientific">Pseudocercospora eumusae</name>
    <dbReference type="NCBI Taxonomy" id="321146"/>
    <lineage>
        <taxon>Eukaryota</taxon>
        <taxon>Fungi</taxon>
        <taxon>Dikarya</taxon>
        <taxon>Ascomycota</taxon>
        <taxon>Pezizomycotina</taxon>
        <taxon>Dothideomycetes</taxon>
        <taxon>Dothideomycetidae</taxon>
        <taxon>Mycosphaerellales</taxon>
        <taxon>Mycosphaerellaceae</taxon>
        <taxon>Pseudocercospora</taxon>
    </lineage>
</organism>
<evidence type="ECO:0000313" key="2">
    <source>
        <dbReference type="Proteomes" id="UP000070133"/>
    </source>
</evidence>
<sequence>MTVSSYRTEYMPSDSITTPNSLLRLLHPVLEPFVDDANRSRCVVTQLKSGLQMLIPAPFQHKRLISAASAESFQESRGYIEKLKHWLDWASFVERDCLDCALDEVCQLPIWSSGSNEYFELPRRGSAVEHGSGGYWDMMDWKGAQHR</sequence>
<gene>
    <name evidence="1" type="ORF">AC578_2187</name>
</gene>
<keyword evidence="2" id="KW-1185">Reference proteome</keyword>
<reference evidence="1 2" key="1">
    <citation type="submission" date="2015-07" db="EMBL/GenBank/DDBJ databases">
        <title>Comparative genomics of the Sigatoka disease complex on banana suggests a link between parallel evolutionary changes in Pseudocercospora fijiensis and Pseudocercospora eumusae and increased virulence on the banana host.</title>
        <authorList>
            <person name="Chang T.-C."/>
            <person name="Salvucci A."/>
            <person name="Crous P.W."/>
            <person name="Stergiopoulos I."/>
        </authorList>
    </citation>
    <scope>NUCLEOTIDE SEQUENCE [LARGE SCALE GENOMIC DNA]</scope>
    <source>
        <strain evidence="1 2">CBS 114824</strain>
    </source>
</reference>